<dbReference type="Pfam" id="PF00542">
    <property type="entry name" value="Ribosomal_L12"/>
    <property type="match status" value="1"/>
</dbReference>
<dbReference type="Gene3D" id="3.30.1390.10">
    <property type="match status" value="1"/>
</dbReference>
<accession>A0ABU2TJE2</accession>
<keyword evidence="2" id="KW-0687">Ribonucleoprotein</keyword>
<organism evidence="2 3">
    <name type="scientific">Streptomyces mooreae</name>
    <dbReference type="NCBI Taxonomy" id="3075523"/>
    <lineage>
        <taxon>Bacteria</taxon>
        <taxon>Bacillati</taxon>
        <taxon>Actinomycetota</taxon>
        <taxon>Actinomycetes</taxon>
        <taxon>Kitasatosporales</taxon>
        <taxon>Streptomycetaceae</taxon>
        <taxon>Streptomyces</taxon>
    </lineage>
</organism>
<keyword evidence="3" id="KW-1185">Reference proteome</keyword>
<sequence>MDYAPLVAAVFLLIGASGFARASDLRAKRQDLRLQRLERKVDLLLAQAGIVEPEDPRMAELDALLAQGKKIQAIKVHREVTGSGLAEAKEAVERRMR</sequence>
<dbReference type="InterPro" id="IPR014719">
    <property type="entry name" value="Ribosomal_bL12_C/ClpS-like"/>
</dbReference>
<evidence type="ECO:0000259" key="1">
    <source>
        <dbReference type="Pfam" id="PF00542"/>
    </source>
</evidence>
<comment type="caution">
    <text evidence="2">The sequence shown here is derived from an EMBL/GenBank/DDBJ whole genome shotgun (WGS) entry which is preliminary data.</text>
</comment>
<dbReference type="InterPro" id="IPR013823">
    <property type="entry name" value="Ribosomal_bL12_C"/>
</dbReference>
<feature type="domain" description="Large ribosomal subunit protein bL12 C-terminal" evidence="1">
    <location>
        <begin position="67"/>
        <end position="94"/>
    </location>
</feature>
<keyword evidence="2" id="KW-0689">Ribosomal protein</keyword>
<dbReference type="GO" id="GO:0005840">
    <property type="term" value="C:ribosome"/>
    <property type="evidence" value="ECO:0007669"/>
    <property type="project" value="UniProtKB-KW"/>
</dbReference>
<dbReference type="Proteomes" id="UP001180551">
    <property type="component" value="Unassembled WGS sequence"/>
</dbReference>
<name>A0ABU2TJE2_9ACTN</name>
<protein>
    <submittedName>
        <fullName evidence="2">Ribosomal protein L7/L12</fullName>
    </submittedName>
</protein>
<evidence type="ECO:0000313" key="2">
    <source>
        <dbReference type="EMBL" id="MDT0461040.1"/>
    </source>
</evidence>
<evidence type="ECO:0000313" key="3">
    <source>
        <dbReference type="Proteomes" id="UP001180551"/>
    </source>
</evidence>
<dbReference type="EMBL" id="JAVRFE010000087">
    <property type="protein sequence ID" value="MDT0461040.1"/>
    <property type="molecule type" value="Genomic_DNA"/>
</dbReference>
<proteinExistence type="predicted"/>
<gene>
    <name evidence="2" type="ORF">RM550_35955</name>
</gene>
<reference evidence="2" key="1">
    <citation type="submission" date="2024-05" db="EMBL/GenBank/DDBJ databases">
        <title>30 novel species of actinomycetes from the DSMZ collection.</title>
        <authorList>
            <person name="Nouioui I."/>
        </authorList>
    </citation>
    <scope>NUCLEOTIDE SEQUENCE</scope>
    <source>
        <strain evidence="2">DSM 41527</strain>
    </source>
</reference>
<dbReference type="RefSeq" id="WP_311627954.1">
    <property type="nucleotide sequence ID" value="NZ_JAVRFE010000087.1"/>
</dbReference>